<name>A0A248LH50_9NEIS</name>
<dbReference type="InterPro" id="IPR016633">
    <property type="entry name" value="EarP"/>
</dbReference>
<dbReference type="PIRSF" id="PIRSF015557">
    <property type="entry name" value="UCP015557"/>
    <property type="match status" value="1"/>
</dbReference>
<accession>A0A248LH50</accession>
<dbReference type="GO" id="GO:0106361">
    <property type="term" value="F:protein-arginine rhamnosyltransferase activity"/>
    <property type="evidence" value="ECO:0007669"/>
    <property type="project" value="InterPro"/>
</dbReference>
<comment type="function">
    <text evidence="3">Protein-arginine rhamnosyltransferase that catalyzes the transfer of a single rhamnose to elongation factor P (EF-P) on 'Lys-32', a modification required for EF-P-dependent rescue of polyproline stalled ribosomes.</text>
</comment>
<proteinExistence type="inferred from homology"/>
<dbReference type="AlphaFoldDB" id="A0A248LH50"/>
<dbReference type="NCBIfam" id="TIGR03837">
    <property type="entry name" value="efp_Arg_rhamno"/>
    <property type="match status" value="1"/>
</dbReference>
<organism evidence="8 9">
    <name type="scientific">Laribacter hongkongensis</name>
    <dbReference type="NCBI Taxonomy" id="168471"/>
    <lineage>
        <taxon>Bacteria</taxon>
        <taxon>Pseudomonadati</taxon>
        <taxon>Pseudomonadota</taxon>
        <taxon>Betaproteobacteria</taxon>
        <taxon>Neisseriales</taxon>
        <taxon>Aquaspirillaceae</taxon>
        <taxon>Laribacter</taxon>
    </lineage>
</organism>
<sequence>MLSWDIFCTVIDNYGDIGVTWRLARQLAHERQEPVRLWVDDLASFARLAPALDPLGGSQCIDGVQVEPWGGTLPAGVQPMRVVVEAFGCQLPDGFRQAMAGRRPAPVWINLEYLTAEDWAEACHGLASPQPPLDKYFFFPGFSGRTGGLLREAALLAERDAFVADPVAQQAFLARLGLSALPPGQPRISLFAYDNPAVPVWLDTAAEGDEALTVLVPDGRVLDSVADWLGRRPAVGEVVSSGALTLAVLPFVAQPDYDRLLWCCEENFVRGEDSFVRAQWAGQPLTWHIYRQEEDAHLVKLEAWLQRWCEGLDAPVAGAARAWQLAWNAGPENVPQAWRQWRAARPALAAQARRWVKMRTGDGDLASNLARFCESLL</sequence>
<dbReference type="Proteomes" id="UP000197424">
    <property type="component" value="Chromosome"/>
</dbReference>
<evidence type="ECO:0000256" key="2">
    <source>
        <dbReference type="ARBA" id="ARBA00022679"/>
    </source>
</evidence>
<dbReference type="EMBL" id="CP022115">
    <property type="protein sequence ID" value="ASJ23533.1"/>
    <property type="molecule type" value="Genomic_DNA"/>
</dbReference>
<keyword evidence="2" id="KW-0808">Transferase</keyword>
<comment type="similarity">
    <text evidence="4">Belongs to the glycosyltransferase 104 family.</text>
</comment>
<dbReference type="RefSeq" id="WP_088860153.1">
    <property type="nucleotide sequence ID" value="NZ_CP022115.1"/>
</dbReference>
<reference evidence="9" key="1">
    <citation type="submission" date="2017-06" db="EMBL/GenBank/DDBJ databases">
        <title>Whole genome sequence of Laribacter hongkongensis LHGZ1.</title>
        <authorList>
            <person name="Chen D."/>
            <person name="Wu H."/>
            <person name="Chen J."/>
        </authorList>
    </citation>
    <scope>NUCLEOTIDE SEQUENCE [LARGE SCALE GENOMIC DNA]</scope>
    <source>
        <strain evidence="9">LHGZ1</strain>
    </source>
</reference>
<evidence type="ECO:0000313" key="9">
    <source>
        <dbReference type="Proteomes" id="UP000197424"/>
    </source>
</evidence>
<gene>
    <name evidence="8" type="ORF">LHGZ1_0702</name>
</gene>
<evidence type="ECO:0000256" key="1">
    <source>
        <dbReference type="ARBA" id="ARBA00022676"/>
    </source>
</evidence>
<evidence type="ECO:0000256" key="3">
    <source>
        <dbReference type="ARBA" id="ARBA00024303"/>
    </source>
</evidence>
<evidence type="ECO:0000313" key="8">
    <source>
        <dbReference type="EMBL" id="ASJ23533.1"/>
    </source>
</evidence>
<dbReference type="Pfam" id="PF10093">
    <property type="entry name" value="EarP"/>
    <property type="match status" value="1"/>
</dbReference>
<keyword evidence="1" id="KW-0328">Glycosyltransferase</keyword>
<evidence type="ECO:0000256" key="5">
    <source>
        <dbReference type="ARBA" id="ARBA00024416"/>
    </source>
</evidence>
<evidence type="ECO:0000256" key="7">
    <source>
        <dbReference type="ARBA" id="ARBA00048472"/>
    </source>
</evidence>
<evidence type="ECO:0000256" key="4">
    <source>
        <dbReference type="ARBA" id="ARBA00024346"/>
    </source>
</evidence>
<protein>
    <recommendedName>
        <fullName evidence="5">Protein-arginine rhamnosyltransferase</fullName>
    </recommendedName>
    <alternativeName>
        <fullName evidence="6">EF-P arginine rhamnosyltransferase</fullName>
    </alternativeName>
</protein>
<evidence type="ECO:0000256" key="6">
    <source>
        <dbReference type="ARBA" id="ARBA00030025"/>
    </source>
</evidence>
<dbReference type="OrthoDB" id="209085at2"/>
<comment type="catalytic activity">
    <reaction evidence="7">
        <text>dTDP-beta-L-rhamnose + L-arginyl-[protein] = N(omega)-(alpha-L-rhamnosyl)-L-arginyl-[protein] + dTDP + H(+)</text>
        <dbReference type="Rhea" id="RHEA:66692"/>
        <dbReference type="Rhea" id="RHEA-COMP:10532"/>
        <dbReference type="Rhea" id="RHEA-COMP:17096"/>
        <dbReference type="ChEBI" id="CHEBI:15378"/>
        <dbReference type="ChEBI" id="CHEBI:29965"/>
        <dbReference type="ChEBI" id="CHEBI:57510"/>
        <dbReference type="ChEBI" id="CHEBI:58369"/>
        <dbReference type="ChEBI" id="CHEBI:167445"/>
    </reaction>
    <physiologicalReaction direction="left-to-right" evidence="7">
        <dbReference type="Rhea" id="RHEA:66693"/>
    </physiologicalReaction>
</comment>